<feature type="chain" id="PRO_5004167588" evidence="1">
    <location>
        <begin position="19"/>
        <end position="183"/>
    </location>
</feature>
<dbReference type="GO" id="GO:0030682">
    <property type="term" value="P:symbiont-mediated perturbation of host defenses"/>
    <property type="evidence" value="ECO:0007669"/>
    <property type="project" value="InterPro"/>
</dbReference>
<accession>Q09JW7</accession>
<dbReference type="SUPFAM" id="SSF50814">
    <property type="entry name" value="Lipocalins"/>
    <property type="match status" value="1"/>
</dbReference>
<keyword evidence="1" id="KW-0732">Signal</keyword>
<dbReference type="GO" id="GO:0043176">
    <property type="term" value="F:amine binding"/>
    <property type="evidence" value="ECO:0007669"/>
    <property type="project" value="InterPro"/>
</dbReference>
<dbReference type="InterPro" id="IPR012674">
    <property type="entry name" value="Calycin"/>
</dbReference>
<dbReference type="Gene3D" id="2.40.128.20">
    <property type="match status" value="1"/>
</dbReference>
<dbReference type="AlphaFoldDB" id="Q09JW7"/>
<dbReference type="Pfam" id="PF02098">
    <property type="entry name" value="His_binding"/>
    <property type="match status" value="1"/>
</dbReference>
<evidence type="ECO:0000256" key="1">
    <source>
        <dbReference type="SAM" id="SignalP"/>
    </source>
</evidence>
<sequence length="183" mass="20211">MTPFFLALAACLVGVSHADTNDVWEAMTTSTNFYLIQRSFNKSGKDCVYASVNYTDNSEYTYQFLSGYRFPNNSWFQTSYWGRAENDATGARTRFVVSRTRGAQGQQHDLVFSDNTTCTILKVYNPANPSQALGCELWATLQSASSLPVVCNSTYTQNCSAIVEHNYQSTCPTVLPPPGASTT</sequence>
<proteinExistence type="evidence at transcript level"/>
<dbReference type="EMBL" id="DQ886729">
    <property type="protein sequence ID" value="ABI52646.1"/>
    <property type="molecule type" value="mRNA"/>
</dbReference>
<reference evidence="2" key="1">
    <citation type="journal article" date="2008" name="Insect Biochem. Mol. Biol.">
        <title>Comparative sialomics between hard and soft ticks: implications for the evolution of blood-feeding behavior.</title>
        <authorList>
            <person name="Mans B.J."/>
            <person name="Andersen J.F."/>
            <person name="Francischetti I.M."/>
            <person name="Valenzuela J.G."/>
            <person name="Schwan T.G."/>
            <person name="Pham V.M."/>
            <person name="Garfield M.K."/>
            <person name="Hammer C.H."/>
            <person name="Ribeiro J.M."/>
        </authorList>
    </citation>
    <scope>NUCLEOTIDE SEQUENCE</scope>
    <source>
        <strain evidence="2">AM-26B</strain>
        <tissue evidence="2">Adult salivary gland</tissue>
    </source>
</reference>
<protein>
    <submittedName>
        <fullName evidence="2">Lipocalin</fullName>
    </submittedName>
</protein>
<dbReference type="InterPro" id="IPR002970">
    <property type="entry name" value="Tick_his-bd"/>
</dbReference>
<organism evidence="2">
    <name type="scientific">Argas monolakensis</name>
    <name type="common">Mono lake bird tick</name>
    <dbReference type="NCBI Taxonomy" id="34602"/>
    <lineage>
        <taxon>Eukaryota</taxon>
        <taxon>Metazoa</taxon>
        <taxon>Ecdysozoa</taxon>
        <taxon>Arthropoda</taxon>
        <taxon>Chelicerata</taxon>
        <taxon>Arachnida</taxon>
        <taxon>Acari</taxon>
        <taxon>Parasitiformes</taxon>
        <taxon>Ixodida</taxon>
        <taxon>Ixodoidea</taxon>
        <taxon>Argasidae</taxon>
        <taxon>Argasinae</taxon>
        <taxon>Argas</taxon>
    </lineage>
</organism>
<evidence type="ECO:0000313" key="2">
    <source>
        <dbReference type="EMBL" id="ABI52646.1"/>
    </source>
</evidence>
<name>Q09JW7_ARGMO</name>
<feature type="signal peptide" evidence="1">
    <location>
        <begin position="1"/>
        <end position="18"/>
    </location>
</feature>